<evidence type="ECO:0000256" key="7">
    <source>
        <dbReference type="SAM" id="Phobius"/>
    </source>
</evidence>
<evidence type="ECO:0000313" key="9">
    <source>
        <dbReference type="EMBL" id="AER54642.1"/>
    </source>
</evidence>
<dbReference type="GO" id="GO:0016491">
    <property type="term" value="F:oxidoreductase activity"/>
    <property type="evidence" value="ECO:0007669"/>
    <property type="project" value="UniProtKB-KW"/>
</dbReference>
<gene>
    <name evidence="9" type="primary">nad2</name>
</gene>
<evidence type="ECO:0000256" key="4">
    <source>
        <dbReference type="ARBA" id="ARBA00022989"/>
    </source>
</evidence>
<dbReference type="EMBL" id="JN700950">
    <property type="protein sequence ID" value="AER54642.1"/>
    <property type="molecule type" value="Genomic_DNA"/>
</dbReference>
<evidence type="ECO:0000256" key="6">
    <source>
        <dbReference type="ARBA" id="ARBA00049551"/>
    </source>
</evidence>
<protein>
    <recommendedName>
        <fullName evidence="2">NADH:ubiquinone reductase (H(+)-translocating)</fullName>
        <ecNumber evidence="2">7.1.1.2</ecNumber>
    </recommendedName>
</protein>
<evidence type="ECO:0000256" key="1">
    <source>
        <dbReference type="ARBA" id="ARBA00004141"/>
    </source>
</evidence>
<keyword evidence="4 7" id="KW-1133">Transmembrane helix</keyword>
<feature type="transmembrane region" description="Helical" evidence="7">
    <location>
        <begin position="306"/>
        <end position="325"/>
    </location>
</feature>
<evidence type="ECO:0000256" key="5">
    <source>
        <dbReference type="ARBA" id="ARBA00023136"/>
    </source>
</evidence>
<dbReference type="PANTHER" id="PTHR22773">
    <property type="entry name" value="NADH DEHYDROGENASE"/>
    <property type="match status" value="1"/>
</dbReference>
<sequence>MFFNFYKLLYKNLNYIFLIILSIIIFYMYLFNYELEYSNYYNLLFLFIILFLSILFFSINNNFNINKIVLLIFIILGSIIIILSNNLIYIYISLELQTFSIFILLSSNNESMKSSESGLKYFILGSISSGFFLLSLMLIYLFNGNFIINNLTLNINYFDDLWKSLIILSILFKLSLFPFHFWIPDIFEGSNKFLIFFIGSFPKISILLFLIKLKLSLIILLLSSICSIIIGTFGALNQSKIKRLIAYSGVSHMGLCILTLTMINKTGIEISINYFIFYLIGFTSIIMIMINLSNKENIFIYELSNLSINNMIIALSWGLIFLSLGGLPPFSGFLAKWWTIIFIIKYKFIIISLIIILFSSISMFYYLNILKISYLQKLSSFKIWENILIYNEKNWLLNFFLGLNLYIILFIIINPYFFINLFIL</sequence>
<feature type="domain" description="NADH:quinone oxidoreductase/Mrp antiporter transmembrane" evidence="8">
    <location>
        <begin position="84"/>
        <end position="358"/>
    </location>
</feature>
<evidence type="ECO:0000259" key="8">
    <source>
        <dbReference type="Pfam" id="PF00361"/>
    </source>
</evidence>
<evidence type="ECO:0000256" key="3">
    <source>
        <dbReference type="ARBA" id="ARBA00022692"/>
    </source>
</evidence>
<organism evidence="9">
    <name type="scientific">Pennaria disticha</name>
    <dbReference type="NCBI Taxonomy" id="264068"/>
    <lineage>
        <taxon>Eukaryota</taxon>
        <taxon>Metazoa</taxon>
        <taxon>Cnidaria</taxon>
        <taxon>Hydrozoa</taxon>
        <taxon>Hydroidolina</taxon>
        <taxon>Anthoathecata</taxon>
        <taxon>Capitata</taxon>
        <taxon>Pennariidae</taxon>
        <taxon>Pennaria</taxon>
    </lineage>
</organism>
<feature type="transmembrane region" description="Helical" evidence="7">
    <location>
        <begin position="395"/>
        <end position="419"/>
    </location>
</feature>
<dbReference type="EC" id="7.1.1.2" evidence="2"/>
<feature type="transmembrane region" description="Helical" evidence="7">
    <location>
        <begin position="12"/>
        <end position="31"/>
    </location>
</feature>
<dbReference type="Pfam" id="PF00361">
    <property type="entry name" value="Proton_antipo_M"/>
    <property type="match status" value="1"/>
</dbReference>
<feature type="transmembrane region" description="Helical" evidence="7">
    <location>
        <begin position="217"/>
        <end position="237"/>
    </location>
</feature>
<keyword evidence="9" id="KW-0560">Oxidoreductase</keyword>
<dbReference type="AlphaFoldDB" id="G9ISZ3"/>
<feature type="transmembrane region" description="Helical" evidence="7">
    <location>
        <begin position="161"/>
        <end position="181"/>
    </location>
</feature>
<geneLocation type="mitochondrion" evidence="9"/>
<feature type="transmembrane region" description="Helical" evidence="7">
    <location>
        <begin position="64"/>
        <end position="82"/>
    </location>
</feature>
<feature type="transmembrane region" description="Helical" evidence="7">
    <location>
        <begin position="244"/>
        <end position="263"/>
    </location>
</feature>
<keyword evidence="5 7" id="KW-0472">Membrane</keyword>
<accession>G9ISZ3</accession>
<keyword evidence="3 7" id="KW-0812">Transmembrane</keyword>
<name>G9ISZ3_9CNID</name>
<dbReference type="InterPro" id="IPR001750">
    <property type="entry name" value="ND/Mrp_TM"/>
</dbReference>
<keyword evidence="9" id="KW-0496">Mitochondrion</keyword>
<feature type="transmembrane region" description="Helical" evidence="7">
    <location>
        <begin position="337"/>
        <end position="367"/>
    </location>
</feature>
<feature type="transmembrane region" description="Helical" evidence="7">
    <location>
        <begin position="275"/>
        <end position="294"/>
    </location>
</feature>
<comment type="subcellular location">
    <subcellularLocation>
        <location evidence="1">Membrane</location>
        <topology evidence="1">Multi-pass membrane protein</topology>
    </subcellularLocation>
</comment>
<feature type="transmembrane region" description="Helical" evidence="7">
    <location>
        <begin position="37"/>
        <end position="57"/>
    </location>
</feature>
<proteinExistence type="predicted"/>
<evidence type="ECO:0000256" key="2">
    <source>
        <dbReference type="ARBA" id="ARBA00012944"/>
    </source>
</evidence>
<feature type="transmembrane region" description="Helical" evidence="7">
    <location>
        <begin position="119"/>
        <end position="141"/>
    </location>
</feature>
<feature type="transmembrane region" description="Helical" evidence="7">
    <location>
        <begin position="193"/>
        <end position="211"/>
    </location>
</feature>
<reference evidence="9" key="1">
    <citation type="journal article" date="2012" name="Genome Biol. Evol.">
        <title>Evolution of linear mitochondrial genomes in medusozoan cnidarians.</title>
        <authorList>
            <person name="Kayal E."/>
            <person name="Bentlage B."/>
            <person name="Collins A.G."/>
            <person name="Kayal M."/>
            <person name="Pirro S."/>
            <person name="Lavrov D.V."/>
        </authorList>
    </citation>
    <scope>NUCLEOTIDE SEQUENCE</scope>
</reference>
<dbReference type="GO" id="GO:0008137">
    <property type="term" value="F:NADH dehydrogenase (ubiquinone) activity"/>
    <property type="evidence" value="ECO:0007669"/>
    <property type="project" value="UniProtKB-EC"/>
</dbReference>
<dbReference type="GO" id="GO:0016020">
    <property type="term" value="C:membrane"/>
    <property type="evidence" value="ECO:0007669"/>
    <property type="project" value="UniProtKB-SubCell"/>
</dbReference>
<comment type="catalytic activity">
    <reaction evidence="6">
        <text>a ubiquinone + NADH + 5 H(+)(in) = a ubiquinol + NAD(+) + 4 H(+)(out)</text>
        <dbReference type="Rhea" id="RHEA:29091"/>
        <dbReference type="Rhea" id="RHEA-COMP:9565"/>
        <dbReference type="Rhea" id="RHEA-COMP:9566"/>
        <dbReference type="ChEBI" id="CHEBI:15378"/>
        <dbReference type="ChEBI" id="CHEBI:16389"/>
        <dbReference type="ChEBI" id="CHEBI:17976"/>
        <dbReference type="ChEBI" id="CHEBI:57540"/>
        <dbReference type="ChEBI" id="CHEBI:57945"/>
        <dbReference type="EC" id="7.1.1.2"/>
    </reaction>
</comment>